<feature type="compositionally biased region" description="Polar residues" evidence="8">
    <location>
        <begin position="255"/>
        <end position="265"/>
    </location>
</feature>
<feature type="region of interest" description="Disordered" evidence="8">
    <location>
        <begin position="246"/>
        <end position="265"/>
    </location>
</feature>
<dbReference type="GO" id="GO:0046872">
    <property type="term" value="F:metal ion binding"/>
    <property type="evidence" value="ECO:0007669"/>
    <property type="project" value="UniProtKB-UniRule"/>
</dbReference>
<protein>
    <recommendedName>
        <fullName evidence="7">5'-nucleotidase SurE</fullName>
        <ecNumber evidence="7">3.1.3.5</ecNumber>
    </recommendedName>
    <alternativeName>
        <fullName evidence="7">Nucleoside 5'-monophosphate phosphohydrolase</fullName>
    </alternativeName>
</protein>
<dbReference type="NCBIfam" id="TIGR00087">
    <property type="entry name" value="surE"/>
    <property type="match status" value="1"/>
</dbReference>
<feature type="binding site" evidence="7">
    <location>
        <position position="14"/>
    </location>
    <ligand>
        <name>a divalent metal cation</name>
        <dbReference type="ChEBI" id="CHEBI:60240"/>
    </ligand>
</feature>
<comment type="cofactor">
    <cofactor evidence="7">
        <name>a divalent metal cation</name>
        <dbReference type="ChEBI" id="CHEBI:60240"/>
    </cofactor>
    <text evidence="7">Binds 1 divalent metal cation per subunit.</text>
</comment>
<dbReference type="EC" id="3.1.3.5" evidence="7"/>
<evidence type="ECO:0000256" key="3">
    <source>
        <dbReference type="ARBA" id="ARBA00022490"/>
    </source>
</evidence>
<evidence type="ECO:0000256" key="1">
    <source>
        <dbReference type="ARBA" id="ARBA00000815"/>
    </source>
</evidence>
<dbReference type="GO" id="GO:0005737">
    <property type="term" value="C:cytoplasm"/>
    <property type="evidence" value="ECO:0007669"/>
    <property type="project" value="UniProtKB-SubCell"/>
</dbReference>
<keyword evidence="5 7" id="KW-0547">Nucleotide-binding</keyword>
<dbReference type="Proteomes" id="UP000184520">
    <property type="component" value="Unassembled WGS sequence"/>
</dbReference>
<dbReference type="RefSeq" id="WP_073323515.1">
    <property type="nucleotide sequence ID" value="NZ_FQWD01000004.1"/>
</dbReference>
<proteinExistence type="inferred from homology"/>
<dbReference type="HAMAP" id="MF_00060">
    <property type="entry name" value="SurE"/>
    <property type="match status" value="1"/>
</dbReference>
<sequence>MSQPLSQRILITNDDGIDAEGIAHLQALAGELASEVYVVAPNQDCSGQAQSLSLHTPLRVTEHGERRFSVNGTPADCVLLGLNSLLPGPVDVVLSGINRGANVGDAVGFSGTLGAAKVAAQFGVPAIGLSQAFKRADQIYWSTAKTYAASIIRELLALKWQKAPCVNINFPAIPPQQVQGVDWCEGSEGSIKRVATDCRRDPRNRAYYWLEFEHDYRPITAETSDIGTMRKHHIAVQSLNQPNPYPAGTRVVPAFNTTNTETPYD</sequence>
<dbReference type="OrthoDB" id="9780815at2"/>
<keyword evidence="3 7" id="KW-0963">Cytoplasm</keyword>
<feature type="domain" description="Survival protein SurE-like phosphatase/nucleotidase" evidence="9">
    <location>
        <begin position="9"/>
        <end position="188"/>
    </location>
</feature>
<dbReference type="SUPFAM" id="SSF64167">
    <property type="entry name" value="SurE-like"/>
    <property type="match status" value="1"/>
</dbReference>
<dbReference type="GO" id="GO:0008254">
    <property type="term" value="F:3'-nucleotidase activity"/>
    <property type="evidence" value="ECO:0007669"/>
    <property type="project" value="TreeGrafter"/>
</dbReference>
<accession>A0A1M5LX71</accession>
<dbReference type="STRING" id="634436.SAMN05216361_2827"/>
<comment type="function">
    <text evidence="7">Nucleotidase that shows phosphatase activity on nucleoside 5'-monophosphates.</text>
</comment>
<reference evidence="11" key="1">
    <citation type="submission" date="2016-11" db="EMBL/GenBank/DDBJ databases">
        <authorList>
            <person name="Varghese N."/>
            <person name="Submissions S."/>
        </authorList>
    </citation>
    <scope>NUCLEOTIDE SEQUENCE [LARGE SCALE GENOMIC DNA]</scope>
    <source>
        <strain evidence="11">CGMCC 1.8995</strain>
    </source>
</reference>
<comment type="subcellular location">
    <subcellularLocation>
        <location evidence="7">Cytoplasm</location>
    </subcellularLocation>
</comment>
<dbReference type="GO" id="GO:0004309">
    <property type="term" value="F:exopolyphosphatase activity"/>
    <property type="evidence" value="ECO:0007669"/>
    <property type="project" value="TreeGrafter"/>
</dbReference>
<evidence type="ECO:0000256" key="8">
    <source>
        <dbReference type="SAM" id="MobiDB-lite"/>
    </source>
</evidence>
<evidence type="ECO:0000256" key="5">
    <source>
        <dbReference type="ARBA" id="ARBA00022741"/>
    </source>
</evidence>
<keyword evidence="11" id="KW-1185">Reference proteome</keyword>
<gene>
    <name evidence="7" type="primary">surE</name>
    <name evidence="10" type="ORF">SAMN05216361_2827</name>
</gene>
<dbReference type="PANTHER" id="PTHR30457:SF12">
    <property type="entry name" value="5'_3'-NUCLEOTIDASE SURE"/>
    <property type="match status" value="1"/>
</dbReference>
<keyword evidence="4 7" id="KW-0479">Metal-binding</keyword>
<evidence type="ECO:0000313" key="10">
    <source>
        <dbReference type="EMBL" id="SHG69694.1"/>
    </source>
</evidence>
<dbReference type="InterPro" id="IPR036523">
    <property type="entry name" value="SurE-like_sf"/>
</dbReference>
<evidence type="ECO:0000256" key="7">
    <source>
        <dbReference type="HAMAP-Rule" id="MF_00060"/>
    </source>
</evidence>
<name>A0A1M5LX71_9ALTE</name>
<dbReference type="InterPro" id="IPR030048">
    <property type="entry name" value="SurE"/>
</dbReference>
<evidence type="ECO:0000256" key="2">
    <source>
        <dbReference type="ARBA" id="ARBA00011062"/>
    </source>
</evidence>
<evidence type="ECO:0000256" key="4">
    <source>
        <dbReference type="ARBA" id="ARBA00022723"/>
    </source>
</evidence>
<dbReference type="GO" id="GO:0000166">
    <property type="term" value="F:nucleotide binding"/>
    <property type="evidence" value="ECO:0007669"/>
    <property type="project" value="UniProtKB-KW"/>
</dbReference>
<dbReference type="Pfam" id="PF01975">
    <property type="entry name" value="SurE"/>
    <property type="match status" value="1"/>
</dbReference>
<dbReference type="GO" id="GO:0008253">
    <property type="term" value="F:5'-nucleotidase activity"/>
    <property type="evidence" value="ECO:0007669"/>
    <property type="project" value="UniProtKB-UniRule"/>
</dbReference>
<dbReference type="PANTHER" id="PTHR30457">
    <property type="entry name" value="5'-NUCLEOTIDASE SURE"/>
    <property type="match status" value="1"/>
</dbReference>
<dbReference type="NCBIfam" id="NF001490">
    <property type="entry name" value="PRK00346.1-4"/>
    <property type="match status" value="1"/>
</dbReference>
<keyword evidence="6 7" id="KW-0378">Hydrolase</keyword>
<comment type="catalytic activity">
    <reaction evidence="1 7">
        <text>a ribonucleoside 5'-phosphate + H2O = a ribonucleoside + phosphate</text>
        <dbReference type="Rhea" id="RHEA:12484"/>
        <dbReference type="ChEBI" id="CHEBI:15377"/>
        <dbReference type="ChEBI" id="CHEBI:18254"/>
        <dbReference type="ChEBI" id="CHEBI:43474"/>
        <dbReference type="ChEBI" id="CHEBI:58043"/>
        <dbReference type="EC" id="3.1.3.5"/>
    </reaction>
</comment>
<feature type="binding site" evidence="7">
    <location>
        <position position="46"/>
    </location>
    <ligand>
        <name>a divalent metal cation</name>
        <dbReference type="ChEBI" id="CHEBI:60240"/>
    </ligand>
</feature>
<comment type="similarity">
    <text evidence="2 7">Belongs to the SurE nucleotidase family.</text>
</comment>
<dbReference type="AlphaFoldDB" id="A0A1M5LX71"/>
<organism evidence="10 11">
    <name type="scientific">Marisediminitalea aggregata</name>
    <dbReference type="NCBI Taxonomy" id="634436"/>
    <lineage>
        <taxon>Bacteria</taxon>
        <taxon>Pseudomonadati</taxon>
        <taxon>Pseudomonadota</taxon>
        <taxon>Gammaproteobacteria</taxon>
        <taxon>Alteromonadales</taxon>
        <taxon>Alteromonadaceae</taxon>
        <taxon>Marisediminitalea</taxon>
    </lineage>
</organism>
<evidence type="ECO:0000256" key="6">
    <source>
        <dbReference type="ARBA" id="ARBA00022801"/>
    </source>
</evidence>
<dbReference type="InterPro" id="IPR002828">
    <property type="entry name" value="SurE-like_Pase/nucleotidase"/>
</dbReference>
<feature type="binding site" evidence="7">
    <location>
        <position position="15"/>
    </location>
    <ligand>
        <name>a divalent metal cation</name>
        <dbReference type="ChEBI" id="CHEBI:60240"/>
    </ligand>
</feature>
<evidence type="ECO:0000259" key="9">
    <source>
        <dbReference type="Pfam" id="PF01975"/>
    </source>
</evidence>
<dbReference type="EMBL" id="FQWD01000004">
    <property type="protein sequence ID" value="SHG69694.1"/>
    <property type="molecule type" value="Genomic_DNA"/>
</dbReference>
<evidence type="ECO:0000313" key="11">
    <source>
        <dbReference type="Proteomes" id="UP000184520"/>
    </source>
</evidence>
<dbReference type="Gene3D" id="3.40.1210.10">
    <property type="entry name" value="Survival protein SurE-like phosphatase/nucleotidase"/>
    <property type="match status" value="1"/>
</dbReference>
<feature type="binding site" evidence="7">
    <location>
        <position position="98"/>
    </location>
    <ligand>
        <name>a divalent metal cation</name>
        <dbReference type="ChEBI" id="CHEBI:60240"/>
    </ligand>
</feature>